<name>A0AAN9NKY8_PSOTE</name>
<dbReference type="PANTHER" id="PTHR45709:SF2">
    <property type="entry name" value="LARGE SUBUNIT GTPASE 1 HOMOLOG"/>
    <property type="match status" value="1"/>
</dbReference>
<evidence type="ECO:0000256" key="5">
    <source>
        <dbReference type="SAM" id="MobiDB-lite"/>
    </source>
</evidence>
<dbReference type="Gene3D" id="3.40.50.300">
    <property type="entry name" value="P-loop containing nucleotide triphosphate hydrolases"/>
    <property type="match status" value="1"/>
</dbReference>
<dbReference type="GO" id="GO:0005525">
    <property type="term" value="F:GTP binding"/>
    <property type="evidence" value="ECO:0007669"/>
    <property type="project" value="UniProtKB-KW"/>
</dbReference>
<proteinExistence type="predicted"/>
<gene>
    <name evidence="6" type="ORF">VNO78_35917</name>
</gene>
<dbReference type="AlphaFoldDB" id="A0AAN9NKY8"/>
<feature type="region of interest" description="Disordered" evidence="5">
    <location>
        <begin position="45"/>
        <end position="65"/>
    </location>
</feature>
<protein>
    <submittedName>
        <fullName evidence="6">Uncharacterized protein</fullName>
    </submittedName>
</protein>
<evidence type="ECO:0000256" key="3">
    <source>
        <dbReference type="ARBA" id="ARBA00022801"/>
    </source>
</evidence>
<dbReference type="PANTHER" id="PTHR45709">
    <property type="entry name" value="LARGE SUBUNIT GTPASE 1 HOMOLOG-RELATED"/>
    <property type="match status" value="1"/>
</dbReference>
<dbReference type="InterPro" id="IPR043358">
    <property type="entry name" value="GNL1-like"/>
</dbReference>
<keyword evidence="3" id="KW-0378">Hydrolase</keyword>
<organism evidence="6 7">
    <name type="scientific">Psophocarpus tetragonolobus</name>
    <name type="common">Winged bean</name>
    <name type="synonym">Dolichos tetragonolobus</name>
    <dbReference type="NCBI Taxonomy" id="3891"/>
    <lineage>
        <taxon>Eukaryota</taxon>
        <taxon>Viridiplantae</taxon>
        <taxon>Streptophyta</taxon>
        <taxon>Embryophyta</taxon>
        <taxon>Tracheophyta</taxon>
        <taxon>Spermatophyta</taxon>
        <taxon>Magnoliopsida</taxon>
        <taxon>eudicotyledons</taxon>
        <taxon>Gunneridae</taxon>
        <taxon>Pentapetalae</taxon>
        <taxon>rosids</taxon>
        <taxon>fabids</taxon>
        <taxon>Fabales</taxon>
        <taxon>Fabaceae</taxon>
        <taxon>Papilionoideae</taxon>
        <taxon>50 kb inversion clade</taxon>
        <taxon>NPAAA clade</taxon>
        <taxon>indigoferoid/millettioid clade</taxon>
        <taxon>Phaseoleae</taxon>
        <taxon>Psophocarpus</taxon>
    </lineage>
</organism>
<feature type="compositionally biased region" description="Basic residues" evidence="5">
    <location>
        <begin position="302"/>
        <end position="313"/>
    </location>
</feature>
<keyword evidence="7" id="KW-1185">Reference proteome</keyword>
<dbReference type="EMBL" id="JAYMYS010000066">
    <property type="protein sequence ID" value="KAK7375224.1"/>
    <property type="molecule type" value="Genomic_DNA"/>
</dbReference>
<keyword evidence="4" id="KW-0342">GTP-binding</keyword>
<evidence type="ECO:0000256" key="2">
    <source>
        <dbReference type="ARBA" id="ARBA00022741"/>
    </source>
</evidence>
<comment type="caution">
    <text evidence="6">The sequence shown here is derived from an EMBL/GenBank/DDBJ whole genome shotgun (WGS) entry which is preliminary data.</text>
</comment>
<evidence type="ECO:0000256" key="4">
    <source>
        <dbReference type="ARBA" id="ARBA00023134"/>
    </source>
</evidence>
<evidence type="ECO:0000313" key="6">
    <source>
        <dbReference type="EMBL" id="KAK7375224.1"/>
    </source>
</evidence>
<dbReference type="InterPro" id="IPR027417">
    <property type="entry name" value="P-loop_NTPase"/>
</dbReference>
<feature type="region of interest" description="Disordered" evidence="5">
    <location>
        <begin position="200"/>
        <end position="223"/>
    </location>
</feature>
<feature type="region of interest" description="Disordered" evidence="5">
    <location>
        <begin position="292"/>
        <end position="326"/>
    </location>
</feature>
<accession>A0AAN9NKY8</accession>
<dbReference type="SUPFAM" id="SSF52540">
    <property type="entry name" value="P-loop containing nucleoside triphosphate hydrolases"/>
    <property type="match status" value="1"/>
</dbReference>
<evidence type="ECO:0000313" key="7">
    <source>
        <dbReference type="Proteomes" id="UP001386955"/>
    </source>
</evidence>
<keyword evidence="1" id="KW-0963">Cytoplasm</keyword>
<evidence type="ECO:0000256" key="1">
    <source>
        <dbReference type="ARBA" id="ARBA00022490"/>
    </source>
</evidence>
<dbReference type="GO" id="GO:0003924">
    <property type="term" value="F:GTPase activity"/>
    <property type="evidence" value="ECO:0007669"/>
    <property type="project" value="InterPro"/>
</dbReference>
<sequence>MGGGRRGKLQGERRWWGGGFHFQLEWGKTRRQEWEERWDVNSGFGANGMTPEEMRKQQKREEALHASSLRVPRRPPWNVHMSIEELDDNERQAFLIWRRSLARLEENAKLMVTPFEKNLDIWRQLWRVVERSHLLVMVVDSRDPLFYRCPEAYAREVDEHKRTLLLVNKADLLPASVRIKDDRDELLARLQSEAEDILQMRNSSSSDTEPSNIQSPGENVAGSSTSNNVVVGFICYREGLPDENRAARRILKDYIDGKLHHYEIPPRMSIVELDSVNLQDFASSGTKDVDVTINMSGTSHNQQKKPQRRKYRSSRTGNEDEDGMPVVRFLQKPINTSHV</sequence>
<dbReference type="GO" id="GO:0005829">
    <property type="term" value="C:cytosol"/>
    <property type="evidence" value="ECO:0007669"/>
    <property type="project" value="TreeGrafter"/>
</dbReference>
<dbReference type="Proteomes" id="UP001386955">
    <property type="component" value="Unassembled WGS sequence"/>
</dbReference>
<feature type="compositionally biased region" description="Basic and acidic residues" evidence="5">
    <location>
        <begin position="52"/>
        <end position="64"/>
    </location>
</feature>
<keyword evidence="2" id="KW-0547">Nucleotide-binding</keyword>
<reference evidence="6 7" key="1">
    <citation type="submission" date="2024-01" db="EMBL/GenBank/DDBJ databases">
        <title>The genomes of 5 underutilized Papilionoideae crops provide insights into root nodulation and disease resistanc.</title>
        <authorList>
            <person name="Jiang F."/>
        </authorList>
    </citation>
    <scope>NUCLEOTIDE SEQUENCE [LARGE SCALE GENOMIC DNA]</scope>
    <source>
        <strain evidence="6">DUOXIRENSHENG_FW03</strain>
        <tissue evidence="6">Leaves</tissue>
    </source>
</reference>